<dbReference type="InterPro" id="IPR036457">
    <property type="entry name" value="PPM-type-like_dom_sf"/>
</dbReference>
<dbReference type="Gene3D" id="3.30.200.20">
    <property type="entry name" value="Phosphorylase Kinase, domain 1"/>
    <property type="match status" value="1"/>
</dbReference>
<sequence>MAATGLRVRVGQHGDAGRKPGNQDCCGAAVPTGAALSAKGVVVALADGISSSEAGHLASQCAVTGFLDDYYCTPDAWSVRHSAQRVLAAINSWLFAQTQQGAGRWDKDRGWVCTFSALVLHGRTAHVFHVGDARVWQLHGTSLEPLTIDHSLPAGGGRTYLGRALGIADQVEIDHRMLPLAEGDTFVLATDGVHAFLRPGAIAALLASHADPQAAATAIVQAALDAGSDDNVTAQIVRIDQVPAAERSELQQLAAALPLPPELSPRMLVDGLRIVRPLHASARSHVWLAVDETTQERVALKVPSTEAGDDARWRERFLLEEWVARRVSSPHLLQPRRLDQPRSSLYVAFEYLEGPTLAQWRLDHPKPALDSVRSLVAQLARGLRALHRLAMVHGDLRPENVIVDATGTARIIDFGSVQVAGLHDDRDGDGRVEGTLQFMAPECLRGAPGSARSDLFSLAALAYHLLCGQLPYDTTMARDRSEAAQRRMRYRPLGPLRPDVPAWIDDALVKALHPDASRRFADADEFVHALSHPPPHAPTLRKPALAERDPVLFWKALSLLLGIACIVLLGWRATGLH</sequence>
<proteinExistence type="predicted"/>
<dbReference type="InterPro" id="IPR000719">
    <property type="entry name" value="Prot_kinase_dom"/>
</dbReference>
<evidence type="ECO:0000256" key="2">
    <source>
        <dbReference type="ARBA" id="ARBA00022741"/>
    </source>
</evidence>
<feature type="domain" description="PPM-type phosphatase" evidence="7">
    <location>
        <begin position="9"/>
        <end position="239"/>
    </location>
</feature>
<keyword evidence="9" id="KW-1185">Reference proteome</keyword>
<dbReference type="CDD" id="cd14014">
    <property type="entry name" value="STKc_PknB_like"/>
    <property type="match status" value="1"/>
</dbReference>
<dbReference type="InterPro" id="IPR008266">
    <property type="entry name" value="Tyr_kinase_AS"/>
</dbReference>
<evidence type="ECO:0000313" key="9">
    <source>
        <dbReference type="Proteomes" id="UP000617041"/>
    </source>
</evidence>
<keyword evidence="5" id="KW-0472">Membrane</keyword>
<dbReference type="PROSITE" id="PS50011">
    <property type="entry name" value="PROTEIN_KINASE_DOM"/>
    <property type="match status" value="1"/>
</dbReference>
<keyword evidence="5" id="KW-1133">Transmembrane helix</keyword>
<dbReference type="AlphaFoldDB" id="A0A934Q0H2"/>
<feature type="domain" description="Protein kinase" evidence="6">
    <location>
        <begin position="272"/>
        <end position="531"/>
    </location>
</feature>
<dbReference type="RefSeq" id="WP_200788909.1">
    <property type="nucleotide sequence ID" value="NZ_JAEDAO010000001.1"/>
</dbReference>
<gene>
    <name evidence="8" type="ORF">I8E28_15220</name>
</gene>
<organism evidence="8 9">
    <name type="scientific">Ramlibacter algicola</name>
    <dbReference type="NCBI Taxonomy" id="2795217"/>
    <lineage>
        <taxon>Bacteria</taxon>
        <taxon>Pseudomonadati</taxon>
        <taxon>Pseudomonadota</taxon>
        <taxon>Betaproteobacteria</taxon>
        <taxon>Burkholderiales</taxon>
        <taxon>Comamonadaceae</taxon>
        <taxon>Ramlibacter</taxon>
    </lineage>
</organism>
<keyword evidence="1" id="KW-0808">Transferase</keyword>
<dbReference type="PANTHER" id="PTHR43289">
    <property type="entry name" value="MITOGEN-ACTIVATED PROTEIN KINASE KINASE KINASE 20-RELATED"/>
    <property type="match status" value="1"/>
</dbReference>
<dbReference type="SUPFAM" id="SSF81606">
    <property type="entry name" value="PP2C-like"/>
    <property type="match status" value="1"/>
</dbReference>
<reference evidence="8" key="1">
    <citation type="submission" date="2020-12" db="EMBL/GenBank/DDBJ databases">
        <title>Ramlibacter sp. nov., isolated from a freshwater alga, Cryptomonas.</title>
        <authorList>
            <person name="Kim H.M."/>
            <person name="Jeon C.O."/>
        </authorList>
    </citation>
    <scope>NUCLEOTIDE SEQUENCE</scope>
    <source>
        <strain evidence="8">CrO1</strain>
    </source>
</reference>
<accession>A0A934Q0H2</accession>
<evidence type="ECO:0000256" key="5">
    <source>
        <dbReference type="SAM" id="Phobius"/>
    </source>
</evidence>
<keyword evidence="2" id="KW-0547">Nucleotide-binding</keyword>
<dbReference type="SUPFAM" id="SSF56112">
    <property type="entry name" value="Protein kinase-like (PK-like)"/>
    <property type="match status" value="1"/>
</dbReference>
<evidence type="ECO:0000259" key="7">
    <source>
        <dbReference type="PROSITE" id="PS51746"/>
    </source>
</evidence>
<dbReference type="EMBL" id="JAEDAO010000001">
    <property type="protein sequence ID" value="MBK0393950.1"/>
    <property type="molecule type" value="Genomic_DNA"/>
</dbReference>
<dbReference type="Pfam" id="PF00069">
    <property type="entry name" value="Pkinase"/>
    <property type="match status" value="1"/>
</dbReference>
<dbReference type="PROSITE" id="PS00109">
    <property type="entry name" value="PROTEIN_KINASE_TYR"/>
    <property type="match status" value="1"/>
</dbReference>
<evidence type="ECO:0000256" key="4">
    <source>
        <dbReference type="ARBA" id="ARBA00022840"/>
    </source>
</evidence>
<keyword evidence="3 8" id="KW-0418">Kinase</keyword>
<comment type="caution">
    <text evidence="8">The sequence shown here is derived from an EMBL/GenBank/DDBJ whole genome shotgun (WGS) entry which is preliminary data.</text>
</comment>
<dbReference type="PANTHER" id="PTHR43289:SF6">
    <property type="entry name" value="SERINE_THREONINE-PROTEIN KINASE NEKL-3"/>
    <property type="match status" value="1"/>
</dbReference>
<dbReference type="PROSITE" id="PS51746">
    <property type="entry name" value="PPM_2"/>
    <property type="match status" value="1"/>
</dbReference>
<evidence type="ECO:0000259" key="6">
    <source>
        <dbReference type="PROSITE" id="PS50011"/>
    </source>
</evidence>
<dbReference type="Gene3D" id="1.10.510.10">
    <property type="entry name" value="Transferase(Phosphotransferase) domain 1"/>
    <property type="match status" value="1"/>
</dbReference>
<feature type="transmembrane region" description="Helical" evidence="5">
    <location>
        <begin position="551"/>
        <end position="571"/>
    </location>
</feature>
<dbReference type="InterPro" id="IPR001932">
    <property type="entry name" value="PPM-type_phosphatase-like_dom"/>
</dbReference>
<protein>
    <submittedName>
        <fullName evidence="8">Protein kinase</fullName>
    </submittedName>
</protein>
<name>A0A934Q0H2_9BURK</name>
<evidence type="ECO:0000256" key="1">
    <source>
        <dbReference type="ARBA" id="ARBA00022679"/>
    </source>
</evidence>
<dbReference type="GO" id="GO:0005524">
    <property type="term" value="F:ATP binding"/>
    <property type="evidence" value="ECO:0007669"/>
    <property type="project" value="UniProtKB-KW"/>
</dbReference>
<dbReference type="Proteomes" id="UP000617041">
    <property type="component" value="Unassembled WGS sequence"/>
</dbReference>
<keyword evidence="5" id="KW-0812">Transmembrane</keyword>
<evidence type="ECO:0000313" key="8">
    <source>
        <dbReference type="EMBL" id="MBK0393950.1"/>
    </source>
</evidence>
<keyword evidence="4" id="KW-0067">ATP-binding</keyword>
<dbReference type="SMART" id="SM00332">
    <property type="entry name" value="PP2Cc"/>
    <property type="match status" value="1"/>
</dbReference>
<dbReference type="InterPro" id="IPR011009">
    <property type="entry name" value="Kinase-like_dom_sf"/>
</dbReference>
<dbReference type="GO" id="GO:0004674">
    <property type="term" value="F:protein serine/threonine kinase activity"/>
    <property type="evidence" value="ECO:0007669"/>
    <property type="project" value="TreeGrafter"/>
</dbReference>
<evidence type="ECO:0000256" key="3">
    <source>
        <dbReference type="ARBA" id="ARBA00022777"/>
    </source>
</evidence>
<dbReference type="Pfam" id="PF13672">
    <property type="entry name" value="PP2C_2"/>
    <property type="match status" value="1"/>
</dbReference>
<dbReference type="Gene3D" id="3.60.40.10">
    <property type="entry name" value="PPM-type phosphatase domain"/>
    <property type="match status" value="1"/>
</dbReference>
<dbReference type="SMART" id="SM00331">
    <property type="entry name" value="PP2C_SIG"/>
    <property type="match status" value="1"/>
</dbReference>